<sequence length="264" mass="29162">MKSSSSTKTSLNTNIPVITTPMMKFAWAKLFVAVITVLVFAILVKLGLWQLNRAEEKSLWQAELSQRHQAAPLSYSRLLAMPKDSSLTGYRLEINATSVDTQLILLDNQVYNGAVGYLAYQVVSVSMSSPKLLVELGFVPGGGDRRILPDVRPLQTPQPLRGKLYQKSANPLSNQLLAEPGNPIRIQNLNLTELAQLINSPLAPAVLQPDEISGSDLPHPWQPIPLSAQKHQGYALQWFSMAAAFLILMGYLLIIKKKNKMSPH</sequence>
<dbReference type="PANTHER" id="PTHR23427:SF2">
    <property type="entry name" value="SURFEIT LOCUS PROTEIN 1"/>
    <property type="match status" value="1"/>
</dbReference>
<evidence type="ECO:0000256" key="3">
    <source>
        <dbReference type="ARBA" id="ARBA00022692"/>
    </source>
</evidence>
<dbReference type="InterPro" id="IPR045214">
    <property type="entry name" value="Surf1/Surf4"/>
</dbReference>
<dbReference type="PROSITE" id="PS50895">
    <property type="entry name" value="SURF1"/>
    <property type="match status" value="1"/>
</dbReference>
<dbReference type="EMBL" id="BPEU01000008">
    <property type="protein sequence ID" value="GIU39399.1"/>
    <property type="molecule type" value="Genomic_DNA"/>
</dbReference>
<evidence type="ECO:0000313" key="8">
    <source>
        <dbReference type="Proteomes" id="UP000773469"/>
    </source>
</evidence>
<dbReference type="Proteomes" id="UP000773469">
    <property type="component" value="Unassembled WGS sequence"/>
</dbReference>
<evidence type="ECO:0000256" key="1">
    <source>
        <dbReference type="ARBA" id="ARBA00004370"/>
    </source>
</evidence>
<dbReference type="PANTHER" id="PTHR23427">
    <property type="entry name" value="SURFEIT LOCUS PROTEIN"/>
    <property type="match status" value="1"/>
</dbReference>
<comment type="similarity">
    <text evidence="2 6">Belongs to the SURF1 family.</text>
</comment>
<keyword evidence="4 6" id="KW-1133">Transmembrane helix</keyword>
<comment type="caution">
    <text evidence="7">The sequence shown here is derived from an EMBL/GenBank/DDBJ whole genome shotgun (WGS) entry which is preliminary data.</text>
</comment>
<feature type="transmembrane region" description="Helical" evidence="6">
    <location>
        <begin position="235"/>
        <end position="254"/>
    </location>
</feature>
<keyword evidence="8" id="KW-1185">Reference proteome</keyword>
<evidence type="ECO:0000256" key="6">
    <source>
        <dbReference type="RuleBase" id="RU363076"/>
    </source>
</evidence>
<reference evidence="7 8" key="1">
    <citation type="submission" date="2021-05" db="EMBL/GenBank/DDBJ databases">
        <title>Molecular characterization for Shewanella algae harboring chromosomal blaOXA-55-like strains isolated from clinical and environment sample.</title>
        <authorList>
            <person name="Ohama Y."/>
            <person name="Aoki K."/>
            <person name="Harada S."/>
            <person name="Moriya K."/>
            <person name="Ishii Y."/>
            <person name="Tateda K."/>
        </authorList>
    </citation>
    <scope>NUCLEOTIDE SEQUENCE [LARGE SCALE GENOMIC DNA]</scope>
    <source>
        <strain evidence="7 8">MBTL60-118</strain>
    </source>
</reference>
<evidence type="ECO:0000256" key="2">
    <source>
        <dbReference type="ARBA" id="ARBA00007165"/>
    </source>
</evidence>
<comment type="subcellular location">
    <subcellularLocation>
        <location evidence="6">Cell membrane</location>
        <topology evidence="6">Multi-pass membrane protein</topology>
    </subcellularLocation>
    <subcellularLocation>
        <location evidence="1">Membrane</location>
    </subcellularLocation>
</comment>
<name>A0ABQ4NXR1_SHECO</name>
<keyword evidence="6" id="KW-1003">Cell membrane</keyword>
<evidence type="ECO:0000256" key="4">
    <source>
        <dbReference type="ARBA" id="ARBA00022989"/>
    </source>
</evidence>
<keyword evidence="3 6" id="KW-0812">Transmembrane</keyword>
<evidence type="ECO:0000313" key="7">
    <source>
        <dbReference type="EMBL" id="GIU39399.1"/>
    </source>
</evidence>
<organism evidence="7 8">
    <name type="scientific">Shewanella colwelliana</name>
    <name type="common">Alteromonas colwelliana</name>
    <dbReference type="NCBI Taxonomy" id="23"/>
    <lineage>
        <taxon>Bacteria</taxon>
        <taxon>Pseudomonadati</taxon>
        <taxon>Pseudomonadota</taxon>
        <taxon>Gammaproteobacteria</taxon>
        <taxon>Alteromonadales</taxon>
        <taxon>Shewanellaceae</taxon>
        <taxon>Shewanella</taxon>
    </lineage>
</organism>
<dbReference type="CDD" id="cd06662">
    <property type="entry name" value="SURF1"/>
    <property type="match status" value="1"/>
</dbReference>
<protein>
    <recommendedName>
        <fullName evidence="6">SURF1-like protein</fullName>
    </recommendedName>
</protein>
<gene>
    <name evidence="7" type="ORF">TUM3794_14210</name>
</gene>
<dbReference type="Pfam" id="PF02104">
    <property type="entry name" value="SURF1"/>
    <property type="match status" value="1"/>
</dbReference>
<evidence type="ECO:0000256" key="5">
    <source>
        <dbReference type="ARBA" id="ARBA00023136"/>
    </source>
</evidence>
<keyword evidence="5 6" id="KW-0472">Membrane</keyword>
<proteinExistence type="inferred from homology"/>
<dbReference type="InterPro" id="IPR002994">
    <property type="entry name" value="Surf1/Shy1"/>
</dbReference>
<feature type="transmembrane region" description="Helical" evidence="6">
    <location>
        <begin position="30"/>
        <end position="49"/>
    </location>
</feature>
<accession>A0ABQ4NXR1</accession>